<dbReference type="AlphaFoldDB" id="A0A382AXU3"/>
<reference evidence="1" key="1">
    <citation type="submission" date="2018-05" db="EMBL/GenBank/DDBJ databases">
        <authorList>
            <person name="Lanie J.A."/>
            <person name="Ng W.-L."/>
            <person name="Kazmierczak K.M."/>
            <person name="Andrzejewski T.M."/>
            <person name="Davidsen T.M."/>
            <person name="Wayne K.J."/>
            <person name="Tettelin H."/>
            <person name="Glass J.I."/>
            <person name="Rusch D."/>
            <person name="Podicherti R."/>
            <person name="Tsui H.-C.T."/>
            <person name="Winkler M.E."/>
        </authorList>
    </citation>
    <scope>NUCLEOTIDE SEQUENCE</scope>
</reference>
<sequence>VNFAGLLRKHEAKAGEELKVEGKMKHFPLKE</sequence>
<organism evidence="1">
    <name type="scientific">marine metagenome</name>
    <dbReference type="NCBI Taxonomy" id="408172"/>
    <lineage>
        <taxon>unclassified sequences</taxon>
        <taxon>metagenomes</taxon>
        <taxon>ecological metagenomes</taxon>
    </lineage>
</organism>
<protein>
    <submittedName>
        <fullName evidence="1">Uncharacterized protein</fullName>
    </submittedName>
</protein>
<proteinExistence type="predicted"/>
<accession>A0A382AXU3</accession>
<gene>
    <name evidence="1" type="ORF">METZ01_LOCUS159112</name>
</gene>
<dbReference type="EMBL" id="UINC01027284">
    <property type="protein sequence ID" value="SVB06258.1"/>
    <property type="molecule type" value="Genomic_DNA"/>
</dbReference>
<feature type="non-terminal residue" evidence="1">
    <location>
        <position position="1"/>
    </location>
</feature>
<evidence type="ECO:0000313" key="1">
    <source>
        <dbReference type="EMBL" id="SVB06258.1"/>
    </source>
</evidence>
<name>A0A382AXU3_9ZZZZ</name>